<dbReference type="GO" id="GO:0061630">
    <property type="term" value="F:ubiquitin protein ligase activity"/>
    <property type="evidence" value="ECO:0007669"/>
    <property type="project" value="UniProtKB-EC"/>
</dbReference>
<dbReference type="CDD" id="cd16702">
    <property type="entry name" value="RING_CH-C4HC3_MARCH6"/>
    <property type="match status" value="1"/>
</dbReference>
<evidence type="ECO:0000256" key="11">
    <source>
        <dbReference type="ARBA" id="ARBA00022989"/>
    </source>
</evidence>
<accession>A0A1V8SB81</accession>
<keyword evidence="5" id="KW-0808">Transferase</keyword>
<feature type="transmembrane region" description="Helical" evidence="16">
    <location>
        <begin position="921"/>
        <end position="943"/>
    </location>
</feature>
<dbReference type="EMBL" id="NAJO01000067">
    <property type="protein sequence ID" value="OQN96416.1"/>
    <property type="molecule type" value="Genomic_DNA"/>
</dbReference>
<keyword evidence="6 16" id="KW-0812">Transmembrane</keyword>
<feature type="coiled-coil region" evidence="14">
    <location>
        <begin position="327"/>
        <end position="361"/>
    </location>
</feature>
<feature type="transmembrane region" description="Helical" evidence="16">
    <location>
        <begin position="1706"/>
        <end position="1732"/>
    </location>
</feature>
<evidence type="ECO:0000256" key="2">
    <source>
        <dbReference type="ARBA" id="ARBA00004141"/>
    </source>
</evidence>
<keyword evidence="20" id="KW-1185">Reference proteome</keyword>
<feature type="transmembrane region" description="Helical" evidence="16">
    <location>
        <begin position="1505"/>
        <end position="1527"/>
    </location>
</feature>
<organism evidence="19 20">
    <name type="scientific">Cryoendolithus antarcticus</name>
    <dbReference type="NCBI Taxonomy" id="1507870"/>
    <lineage>
        <taxon>Eukaryota</taxon>
        <taxon>Fungi</taxon>
        <taxon>Dikarya</taxon>
        <taxon>Ascomycota</taxon>
        <taxon>Pezizomycotina</taxon>
        <taxon>Dothideomycetes</taxon>
        <taxon>Dothideomycetidae</taxon>
        <taxon>Cladosporiales</taxon>
        <taxon>Cladosporiaceae</taxon>
        <taxon>Cryoendolithus</taxon>
    </lineage>
</organism>
<evidence type="ECO:0000256" key="9">
    <source>
        <dbReference type="ARBA" id="ARBA00022786"/>
    </source>
</evidence>
<evidence type="ECO:0000256" key="5">
    <source>
        <dbReference type="ARBA" id="ARBA00022679"/>
    </source>
</evidence>
<keyword evidence="8 13" id="KW-0863">Zinc-finger</keyword>
<feature type="transmembrane region" description="Helical" evidence="16">
    <location>
        <begin position="1601"/>
        <end position="1625"/>
    </location>
</feature>
<dbReference type="PANTHER" id="PTHR13145:SF0">
    <property type="entry name" value="E3 UBIQUITIN-PROTEIN LIGASE MARCHF6"/>
    <property type="match status" value="1"/>
</dbReference>
<feature type="region of interest" description="Disordered" evidence="15">
    <location>
        <begin position="798"/>
        <end position="821"/>
    </location>
</feature>
<evidence type="ECO:0000256" key="15">
    <source>
        <dbReference type="SAM" id="MobiDB-lite"/>
    </source>
</evidence>
<dbReference type="EC" id="2.3.2.27" evidence="4"/>
<evidence type="ECO:0000256" key="7">
    <source>
        <dbReference type="ARBA" id="ARBA00022723"/>
    </source>
</evidence>
<feature type="transmembrane region" description="Helical" evidence="16">
    <location>
        <begin position="1158"/>
        <end position="1177"/>
    </location>
</feature>
<evidence type="ECO:0000256" key="6">
    <source>
        <dbReference type="ARBA" id="ARBA00022692"/>
    </source>
</evidence>
<evidence type="ECO:0000256" key="1">
    <source>
        <dbReference type="ARBA" id="ARBA00000900"/>
    </source>
</evidence>
<feature type="region of interest" description="Disordered" evidence="15">
    <location>
        <begin position="1"/>
        <end position="59"/>
    </location>
</feature>
<proteinExistence type="predicted"/>
<dbReference type="InterPro" id="IPR056521">
    <property type="entry name" value="MARCHF6-like_C"/>
</dbReference>
<feature type="domain" description="RING-CH-type" evidence="18">
    <location>
        <begin position="55"/>
        <end position="116"/>
    </location>
</feature>
<dbReference type="Gene3D" id="3.30.40.10">
    <property type="entry name" value="Zinc/RING finger domain, C3HC4 (zinc finger)"/>
    <property type="match status" value="1"/>
</dbReference>
<feature type="transmembrane region" description="Helical" evidence="16">
    <location>
        <begin position="1314"/>
        <end position="1337"/>
    </location>
</feature>
<dbReference type="InterPro" id="IPR001841">
    <property type="entry name" value="Znf_RING"/>
</dbReference>
<dbReference type="GO" id="GO:0008270">
    <property type="term" value="F:zinc ion binding"/>
    <property type="evidence" value="ECO:0007669"/>
    <property type="project" value="UniProtKB-KW"/>
</dbReference>
<dbReference type="InterPro" id="IPR013083">
    <property type="entry name" value="Znf_RING/FYVE/PHD"/>
</dbReference>
<protein>
    <recommendedName>
        <fullName evidence="4">RING-type E3 ubiquitin transferase</fullName>
        <ecNumber evidence="4">2.3.2.27</ecNumber>
    </recommendedName>
</protein>
<evidence type="ECO:0000256" key="3">
    <source>
        <dbReference type="ARBA" id="ARBA00004906"/>
    </source>
</evidence>
<feature type="compositionally biased region" description="Pro residues" evidence="15">
    <location>
        <begin position="40"/>
        <end position="52"/>
    </location>
</feature>
<keyword evidence="7" id="KW-0479">Metal-binding</keyword>
<name>A0A1V8SB81_9PEZI</name>
<dbReference type="InParanoid" id="A0A1V8SB81"/>
<evidence type="ECO:0000256" key="16">
    <source>
        <dbReference type="SAM" id="Phobius"/>
    </source>
</evidence>
<gene>
    <name evidence="19" type="ORF">B0A48_17668</name>
</gene>
<feature type="transmembrane region" description="Helical" evidence="16">
    <location>
        <begin position="1547"/>
        <end position="1565"/>
    </location>
</feature>
<feature type="transmembrane region" description="Helical" evidence="16">
    <location>
        <begin position="277"/>
        <end position="296"/>
    </location>
</feature>
<evidence type="ECO:0000256" key="13">
    <source>
        <dbReference type="PROSITE-ProRule" id="PRU00175"/>
    </source>
</evidence>
<dbReference type="Pfam" id="PF12906">
    <property type="entry name" value="RINGv"/>
    <property type="match status" value="1"/>
</dbReference>
<keyword evidence="10" id="KW-0862">Zinc</keyword>
<dbReference type="Pfam" id="PF23113">
    <property type="entry name" value="MARCHF6_C"/>
    <property type="match status" value="1"/>
</dbReference>
<feature type="transmembrane region" description="Helical" evidence="16">
    <location>
        <begin position="976"/>
        <end position="995"/>
    </location>
</feature>
<comment type="pathway">
    <text evidence="3">Protein modification; protein ubiquitination.</text>
</comment>
<keyword evidence="9" id="KW-0833">Ubl conjugation pathway</keyword>
<feature type="region of interest" description="Disordered" evidence="15">
    <location>
        <begin position="628"/>
        <end position="648"/>
    </location>
</feature>
<feature type="transmembrane region" description="Helical" evidence="16">
    <location>
        <begin position="1256"/>
        <end position="1276"/>
    </location>
</feature>
<keyword evidence="11 16" id="KW-1133">Transmembrane helix</keyword>
<feature type="region of interest" description="Disordered" evidence="15">
    <location>
        <begin position="562"/>
        <end position="594"/>
    </location>
</feature>
<comment type="catalytic activity">
    <reaction evidence="1">
        <text>S-ubiquitinyl-[E2 ubiquitin-conjugating enzyme]-L-cysteine + [acceptor protein]-L-lysine = [E2 ubiquitin-conjugating enzyme]-L-cysteine + N(6)-ubiquitinyl-[acceptor protein]-L-lysine.</text>
        <dbReference type="EC" id="2.3.2.27"/>
    </reaction>
</comment>
<feature type="compositionally biased region" description="Pro residues" evidence="15">
    <location>
        <begin position="805"/>
        <end position="818"/>
    </location>
</feature>
<evidence type="ECO:0000256" key="4">
    <source>
        <dbReference type="ARBA" id="ARBA00012483"/>
    </source>
</evidence>
<dbReference type="GO" id="GO:0005789">
    <property type="term" value="C:endoplasmic reticulum membrane"/>
    <property type="evidence" value="ECO:0007669"/>
    <property type="project" value="TreeGrafter"/>
</dbReference>
<evidence type="ECO:0000259" key="18">
    <source>
        <dbReference type="PROSITE" id="PS51292"/>
    </source>
</evidence>
<comment type="subcellular location">
    <subcellularLocation>
        <location evidence="2">Membrane</location>
        <topology evidence="2">Multi-pass membrane protein</topology>
    </subcellularLocation>
</comment>
<feature type="transmembrane region" description="Helical" evidence="16">
    <location>
        <begin position="1092"/>
        <end position="1114"/>
    </location>
</feature>
<dbReference type="STRING" id="1507870.A0A1V8SB81"/>
<comment type="caution">
    <text evidence="19">The sequence shown here is derived from an EMBL/GenBank/DDBJ whole genome shotgun (WGS) entry which is preliminary data.</text>
</comment>
<evidence type="ECO:0000313" key="19">
    <source>
        <dbReference type="EMBL" id="OQN96416.1"/>
    </source>
</evidence>
<dbReference type="PROSITE" id="PS50089">
    <property type="entry name" value="ZF_RING_2"/>
    <property type="match status" value="1"/>
</dbReference>
<feature type="domain" description="RING-type" evidence="17">
    <location>
        <begin position="63"/>
        <end position="110"/>
    </location>
</feature>
<feature type="transmembrane region" description="Helical" evidence="16">
    <location>
        <begin position="1357"/>
        <end position="1375"/>
    </location>
</feature>
<feature type="region of interest" description="Disordered" evidence="15">
    <location>
        <begin position="714"/>
        <end position="751"/>
    </location>
</feature>
<evidence type="ECO:0000256" key="10">
    <source>
        <dbReference type="ARBA" id="ARBA00022833"/>
    </source>
</evidence>
<reference evidence="20" key="1">
    <citation type="submission" date="2017-03" db="EMBL/GenBank/DDBJ databases">
        <title>Genomes of endolithic fungi from Antarctica.</title>
        <authorList>
            <person name="Coleine C."/>
            <person name="Masonjones S."/>
            <person name="Stajich J.E."/>
        </authorList>
    </citation>
    <scope>NUCLEOTIDE SEQUENCE [LARGE SCALE GENOMIC DNA]</scope>
    <source>
        <strain evidence="20">CCFEE 5527</strain>
    </source>
</reference>
<dbReference type="FunFam" id="3.30.40.10:FF:000287">
    <property type="entry name" value="RING finger membrane protein"/>
    <property type="match status" value="1"/>
</dbReference>
<feature type="coiled-coil region" evidence="14">
    <location>
        <begin position="667"/>
        <end position="701"/>
    </location>
</feature>
<dbReference type="GO" id="GO:0036503">
    <property type="term" value="P:ERAD pathway"/>
    <property type="evidence" value="ECO:0007669"/>
    <property type="project" value="TreeGrafter"/>
</dbReference>
<evidence type="ECO:0000313" key="20">
    <source>
        <dbReference type="Proteomes" id="UP000192596"/>
    </source>
</evidence>
<evidence type="ECO:0000256" key="8">
    <source>
        <dbReference type="ARBA" id="ARBA00022771"/>
    </source>
</evidence>
<dbReference type="PROSITE" id="PS51292">
    <property type="entry name" value="ZF_RING_CH"/>
    <property type="match status" value="1"/>
</dbReference>
<dbReference type="SMART" id="SM00744">
    <property type="entry name" value="RINGv"/>
    <property type="match status" value="1"/>
</dbReference>
<feature type="transmembrane region" description="Helical" evidence="16">
    <location>
        <begin position="1744"/>
        <end position="1764"/>
    </location>
</feature>
<feature type="transmembrane region" description="Helical" evidence="16">
    <location>
        <begin position="1205"/>
        <end position="1236"/>
    </location>
</feature>
<dbReference type="SUPFAM" id="SSF57850">
    <property type="entry name" value="RING/U-box"/>
    <property type="match status" value="1"/>
</dbReference>
<dbReference type="InterPro" id="IPR011016">
    <property type="entry name" value="Znf_RING-CH"/>
</dbReference>
<keyword evidence="14" id="KW-0175">Coiled coil</keyword>
<dbReference type="PANTHER" id="PTHR13145">
    <property type="entry name" value="SSM4 PROTEIN"/>
    <property type="match status" value="1"/>
</dbReference>
<dbReference type="OrthoDB" id="1108038at2759"/>
<sequence length="1809" mass="197468">MDNIPDLETATELEAPEQRHPEVEPSSFSAPAKDLTSSAPPTPPAHPGPPPRTLTSDNTTPTCRICRSESTATEPLFHPCKCSGSIKHVHQECLINWLAHSHKKHCELCKTPFRFTKLYDASMPAELPWEVFVKRALVHVGLAGKRVARGGLVVGIWCGVLPWLVRWAWRWMFYVGDVGWVRDVMVRMMRQEALEGMSVDGGAGVPATGLPFAYNLVKDWRWGINFSWQSTQIPEGNVTASWPAPDQSIFSDWTYLSELTPNPTTNRILLDIFEGQLITCIIIIGFILVFLIREWVVQQQPLIQNIEHMQLQVAEAAVQVGAQRMHIAEQLATIEEIQRETRDLQAAREELERTLAEAGEVDNGDLARIRRLTERVERLAKKTPRAFSERMLERPMDDATLKLRNSDEKGFTSAVISIVRQVAVSSKVQPELTQNFVDRIWKKLGTYSEEIRWHWEKAFTITIELYEPLPGLDVEALQELELGGVTDSEVGEGSVQRPVMPERMRSSRAMEVQRVLEETDAGVQRLAAEAGLAVASASAQTPDVWGLPNAEAAVLDAETVDPAEPTARPVTPTTDAPVAELLPPTTYADDNASNPSMSIRLATARKATTDSDELPITNAGPNAKVNIKRSGDGSIRAVPPPGEKPSKLMSREEFGEMWSRLVDKETSDEERAEKKEVERGLRELRAEIEEEEAKSGEAEGKEIVEEEVDVAAAETTEEVAPAERDGAVTPSGTPPAPIDIAEPPAAAADTAAVPPAALTNPDSFSNRVASVLKEEFGLDEAEELERRRIADLHAAAAVPPAQADTPPPEDPAPVPEPPRPQRRAFLTRMSDYFWGDIVVPNTPETLPAAPEIRLNPGEAAPAVPAPVPAPADPAPGVLDPEVLAAAEQAGLDADAMDDAEDIEGILELVGMQGPLVGLFQTAMFCLLLVISTILLAVVLPYLFGKTVLSVLDSPVYFLIALPLRCASHVADVTVDLAAMIGGGFMMAVAAFALRLHEYISIFVTRLPNASWGESLLRVSSNAFRASGTRLLDLFVSEAGEAPGANSAILGASTFSHASLRTMQAETAAVKLAIGTGVFDAVDFLSHKPLNEIISTAIGSLAQVPSLLAPAWAFLTQTILPQLTSLAAFRPTTWAIPLPSAPTTSDDPTLLYWTSTDRLLTILIGYIALSLLLSLYVASDTNFTTSRILQAHERYLRSSLRQAGSVLKVILIITIEMLGFPLYCGILLDIAFLPLFADATLASRLTFAATNPYTFGFVHWFVGTCYMFHFALFVGMCRKILRKGVLWFIRDPDDPTFHPVRDVLERNVGTQLRKIAFSGLVYGALVILCVGGVVWGIAGLLPSVWPICWRSAEPILEFPADLLVYNFLTPVVIRLFRPSEGVASMYAWWLRLCARGLRLSHFLFGDRKEDEESQGTGWPLRQVALGPDKMGDEAAAGNTSDSGAMEAQLAGKFILTPSSDQYRPPKPGQAFLHTSADGDVFIADSAGKRNEHFAAIYVPPLFRLRISAFMVCLWAFSVLIGLASTVVPLVSGRAVLRLMGWSEGVNDFYAYSIGAYLLGGLGVVVLRGSTAVKSLHSRARTLDFAAWLAKTKSVAVKTAKCIYVYGFLSLAVPLLLATLLQLYLVIPLHTYAISTLASSPTDATPTTMSGLDHTVHILQDYALGLLYVRLLTQSIFRSPGTRAAEAFRRITAPGYLAPDARLATRVIILPALLLTALLVLLPPVSTWAGLLVVPTSRISDENRVLLYRASYPVFAGLGGLVWMVWKLGGVTRRWRARIRDEVYLVGEKLHNFGEKKPPVGVGSVAGRRMV</sequence>
<evidence type="ECO:0000259" key="17">
    <source>
        <dbReference type="PROSITE" id="PS50089"/>
    </source>
</evidence>
<feature type="compositionally biased region" description="Low complexity" evidence="15">
    <location>
        <begin position="738"/>
        <end position="751"/>
    </location>
</feature>
<dbReference type="Proteomes" id="UP000192596">
    <property type="component" value="Unassembled WGS sequence"/>
</dbReference>
<evidence type="ECO:0000256" key="14">
    <source>
        <dbReference type="SAM" id="Coils"/>
    </source>
</evidence>
<evidence type="ECO:0000256" key="12">
    <source>
        <dbReference type="ARBA" id="ARBA00023136"/>
    </source>
</evidence>
<keyword evidence="12 16" id="KW-0472">Membrane</keyword>